<feature type="coiled-coil region" evidence="1">
    <location>
        <begin position="174"/>
        <end position="226"/>
    </location>
</feature>
<reference evidence="4" key="1">
    <citation type="submission" date="2016-11" db="UniProtKB">
        <authorList>
            <consortium name="WormBaseParasite"/>
        </authorList>
    </citation>
    <scope>IDENTIFICATION</scope>
</reference>
<dbReference type="WBParaSite" id="L893_g16707.t1">
    <property type="protein sequence ID" value="L893_g16707.t1"/>
    <property type="gene ID" value="L893_g16707"/>
</dbReference>
<proteinExistence type="predicted"/>
<evidence type="ECO:0000313" key="3">
    <source>
        <dbReference type="Proteomes" id="UP000095287"/>
    </source>
</evidence>
<protein>
    <submittedName>
        <fullName evidence="4">Golgin subfamily A member 6-like protein 22</fullName>
    </submittedName>
</protein>
<sequence length="333" mass="37049">MYFNNTNPWVNKTTQNTYSQDYYSSGGYGTSTTNPATGAYNATSEAYNATTGTYNATTGTYSGPMNGYSASVNAATGTGAGTGTGPNPNTQNVPSVKTKMLEEENARLRQHLRYANADLEESRRAYDDLSREFGALRFAHSNAVNEVRRLQEVLRNIHRPKRGGYGPSKWKTEREQWQLRVKRSEEEKKTAAQKLEKMESDLKEAMEKLKKAQEDLERKRNGDTSNCEQHEALEKCVRAMENDIEVKITDIKKAKLTPAIMEEMSHTQRLIKSEPVDYDFVDPKVEPMTPKCKPVLPKIEPVTPALPAALPHDGEAGPGGFQEESGGPEDSNC</sequence>
<keyword evidence="3" id="KW-1185">Reference proteome</keyword>
<evidence type="ECO:0000313" key="4">
    <source>
        <dbReference type="WBParaSite" id="L893_g16707.t1"/>
    </source>
</evidence>
<name>A0A1I7YJD6_9BILA</name>
<accession>A0A1I7YJD6</accession>
<dbReference type="Proteomes" id="UP000095287">
    <property type="component" value="Unplaced"/>
</dbReference>
<dbReference type="AlphaFoldDB" id="A0A1I7YJD6"/>
<evidence type="ECO:0000256" key="2">
    <source>
        <dbReference type="SAM" id="MobiDB-lite"/>
    </source>
</evidence>
<evidence type="ECO:0000256" key="1">
    <source>
        <dbReference type="SAM" id="Coils"/>
    </source>
</evidence>
<keyword evidence="1" id="KW-0175">Coiled coil</keyword>
<feature type="region of interest" description="Disordered" evidence="2">
    <location>
        <begin position="304"/>
        <end position="333"/>
    </location>
</feature>
<organism evidence="3 4">
    <name type="scientific">Steinernema glaseri</name>
    <dbReference type="NCBI Taxonomy" id="37863"/>
    <lineage>
        <taxon>Eukaryota</taxon>
        <taxon>Metazoa</taxon>
        <taxon>Ecdysozoa</taxon>
        <taxon>Nematoda</taxon>
        <taxon>Chromadorea</taxon>
        <taxon>Rhabditida</taxon>
        <taxon>Tylenchina</taxon>
        <taxon>Panagrolaimomorpha</taxon>
        <taxon>Strongyloidoidea</taxon>
        <taxon>Steinernematidae</taxon>
        <taxon>Steinernema</taxon>
    </lineage>
</organism>